<gene>
    <name evidence="9" type="ORF">Sste5346_000970</name>
</gene>
<feature type="compositionally biased region" description="Gly residues" evidence="6">
    <location>
        <begin position="62"/>
        <end position="71"/>
    </location>
</feature>
<feature type="compositionally biased region" description="Basic and acidic residues" evidence="6">
    <location>
        <begin position="370"/>
        <end position="379"/>
    </location>
</feature>
<feature type="transmembrane region" description="Helical" evidence="7">
    <location>
        <begin position="790"/>
        <end position="812"/>
    </location>
</feature>
<dbReference type="Proteomes" id="UP001583186">
    <property type="component" value="Unassembled WGS sequence"/>
</dbReference>
<dbReference type="PANTHER" id="PTHR22950">
    <property type="entry name" value="AMINO ACID TRANSPORTER"/>
    <property type="match status" value="1"/>
</dbReference>
<dbReference type="PANTHER" id="PTHR22950:SF332">
    <property type="entry name" value="AMINO ACID TRANSPORTER (EUROFUNG)"/>
    <property type="match status" value="1"/>
</dbReference>
<feature type="region of interest" description="Disordered" evidence="6">
    <location>
        <begin position="321"/>
        <end position="396"/>
    </location>
</feature>
<feature type="transmembrane region" description="Helical" evidence="7">
    <location>
        <begin position="602"/>
        <end position="622"/>
    </location>
</feature>
<reference evidence="9 10" key="1">
    <citation type="journal article" date="2024" name="IMA Fungus">
        <title>IMA Genome - F19 : A genome assembly and annotation guide to empower mycologists, including annotated draft genome sequences of Ceratocystis pirilliformis, Diaporthe australafricana, Fusarium ophioides, Paecilomyces lecythidis, and Sporothrix stenoceras.</title>
        <authorList>
            <person name="Aylward J."/>
            <person name="Wilson A.M."/>
            <person name="Visagie C.M."/>
            <person name="Spraker J."/>
            <person name="Barnes I."/>
            <person name="Buitendag C."/>
            <person name="Ceriani C."/>
            <person name="Del Mar Angel L."/>
            <person name="du Plessis D."/>
            <person name="Fuchs T."/>
            <person name="Gasser K."/>
            <person name="Kramer D."/>
            <person name="Li W."/>
            <person name="Munsamy K."/>
            <person name="Piso A."/>
            <person name="Price J.L."/>
            <person name="Sonnekus B."/>
            <person name="Thomas C."/>
            <person name="van der Nest A."/>
            <person name="van Dijk A."/>
            <person name="van Heerden A."/>
            <person name="van Vuuren N."/>
            <person name="Yilmaz N."/>
            <person name="Duong T.A."/>
            <person name="van der Merwe N.A."/>
            <person name="Wingfield M.J."/>
            <person name="Wingfield B.D."/>
        </authorList>
    </citation>
    <scope>NUCLEOTIDE SEQUENCE [LARGE SCALE GENOMIC DNA]</scope>
    <source>
        <strain evidence="9 10">CMW 5346</strain>
    </source>
</reference>
<sequence length="819" mass="87492">MTKTPPDSPAVSAQERNAARTLAEHLPQGYTADFVPEDQQQQQQAGDGAAFDADRPAAGGRQTSGGSGASGGAASESHPNTPSLAPAASAAASIRSGRGENEGDTGAAEQPEDISSLHLQGGDVHRSLFRMAEAPARIQILQSQPLLTPSPLSLSTTATSAQDHASSSQSSQQPARQQQQSESQLPATPTPTQYPKKPHHRRAATFHDRYTTPSEVSSMAGGPDGDASEYGSEYNGGGNDNGDRPPMHVRDLLAPQGFRRDFVLQQIRQRQLQQREATMQRRRTHLRERRATAFGAVKMPIARNFVEFLELYGHFADEDLEASDDDEDEEDGGAEEPEGETEEDEMEEEEGGEDVERGVRTGVIRRRPHERQPLLDRRQSGAVSSAHGDAAGDGSGKAKAGMSQAFFTLLKAFVGTGIMFLPKAYNNGGMVFSTVTLLIVSLLSMGGFELLLRCRQRYGGGYGDIGLAIAGPRMRSLILGSIALSQLGFVCAGIVFAAENLASFASAVAHANTRRHNPVGGGDGSVDDSVLSTNALIALEVAVLIPLGFVRDIARLGPAALLGDVFIAIGLVYMYSYDIAVIASRNWHMHPTVEFLFNPSGYALTIGAAIFTFEGIGLILPIQSSMARPEKFRWLLGVVMAIITAAYISVGALGYAAFGTGTKTEVIDNYPRASALVQCVQCLYALAVLAGMPVQLFPAVRIIEGKLFRTKSSSGNGAVYYRSGKRDPRIKWLKNGLRTLMIVACGAVAVLGAGHLDQFVALIGSMACVPLLFIYPPYLHYRGMADESPAWLRTLDIALIAVGTVAMVYTTIVTVKSGL</sequence>
<dbReference type="Pfam" id="PF01490">
    <property type="entry name" value="Aa_trans"/>
    <property type="match status" value="1"/>
</dbReference>
<comment type="similarity">
    <text evidence="2">Belongs to the amino acid/polyamine transporter 2 family.</text>
</comment>
<feature type="transmembrane region" description="Helical" evidence="7">
    <location>
        <begin position="530"/>
        <end position="549"/>
    </location>
</feature>
<evidence type="ECO:0000256" key="5">
    <source>
        <dbReference type="ARBA" id="ARBA00023136"/>
    </source>
</evidence>
<evidence type="ECO:0000256" key="2">
    <source>
        <dbReference type="ARBA" id="ARBA00008066"/>
    </source>
</evidence>
<feature type="compositionally biased region" description="Low complexity" evidence="6">
    <location>
        <begin position="72"/>
        <end position="93"/>
    </location>
</feature>
<feature type="transmembrane region" description="Helical" evidence="7">
    <location>
        <begin position="477"/>
        <end position="498"/>
    </location>
</feature>
<feature type="transmembrane region" description="Helical" evidence="7">
    <location>
        <begin position="561"/>
        <end position="582"/>
    </location>
</feature>
<feature type="region of interest" description="Disordered" evidence="6">
    <location>
        <begin position="1"/>
        <end position="120"/>
    </location>
</feature>
<evidence type="ECO:0000256" key="7">
    <source>
        <dbReference type="SAM" id="Phobius"/>
    </source>
</evidence>
<dbReference type="EMBL" id="JAWCUI010000004">
    <property type="protein sequence ID" value="KAL1902528.1"/>
    <property type="molecule type" value="Genomic_DNA"/>
</dbReference>
<feature type="transmembrane region" description="Helical" evidence="7">
    <location>
        <begin position="735"/>
        <end position="753"/>
    </location>
</feature>
<name>A0ABR3ZP95_9PEZI</name>
<proteinExistence type="inferred from homology"/>
<keyword evidence="5 7" id="KW-0472">Membrane</keyword>
<comment type="caution">
    <text evidence="9">The sequence shown here is derived from an EMBL/GenBank/DDBJ whole genome shotgun (WGS) entry which is preliminary data.</text>
</comment>
<keyword evidence="10" id="KW-1185">Reference proteome</keyword>
<evidence type="ECO:0000259" key="8">
    <source>
        <dbReference type="Pfam" id="PF01490"/>
    </source>
</evidence>
<accession>A0ABR3ZP95</accession>
<dbReference type="InterPro" id="IPR013057">
    <property type="entry name" value="AA_transpt_TM"/>
</dbReference>
<feature type="compositionally biased region" description="Acidic residues" evidence="6">
    <location>
        <begin position="321"/>
        <end position="353"/>
    </location>
</feature>
<feature type="transmembrane region" description="Helical" evidence="7">
    <location>
        <begin position="634"/>
        <end position="655"/>
    </location>
</feature>
<evidence type="ECO:0000256" key="1">
    <source>
        <dbReference type="ARBA" id="ARBA00004141"/>
    </source>
</evidence>
<keyword evidence="3 7" id="KW-0812">Transmembrane</keyword>
<feature type="region of interest" description="Disordered" evidence="6">
    <location>
        <begin position="151"/>
        <end position="250"/>
    </location>
</feature>
<keyword evidence="4 7" id="KW-1133">Transmembrane helix</keyword>
<organism evidence="9 10">
    <name type="scientific">Sporothrix stenoceras</name>
    <dbReference type="NCBI Taxonomy" id="5173"/>
    <lineage>
        <taxon>Eukaryota</taxon>
        <taxon>Fungi</taxon>
        <taxon>Dikarya</taxon>
        <taxon>Ascomycota</taxon>
        <taxon>Pezizomycotina</taxon>
        <taxon>Sordariomycetes</taxon>
        <taxon>Sordariomycetidae</taxon>
        <taxon>Ophiostomatales</taxon>
        <taxon>Ophiostomataceae</taxon>
        <taxon>Sporothrix</taxon>
    </lineage>
</organism>
<feature type="compositionally biased region" description="Basic and acidic residues" evidence="6">
    <location>
        <begin position="241"/>
        <end position="250"/>
    </location>
</feature>
<feature type="compositionally biased region" description="Low complexity" evidence="6">
    <location>
        <begin position="38"/>
        <end position="61"/>
    </location>
</feature>
<evidence type="ECO:0000256" key="6">
    <source>
        <dbReference type="SAM" id="MobiDB-lite"/>
    </source>
</evidence>
<evidence type="ECO:0000313" key="9">
    <source>
        <dbReference type="EMBL" id="KAL1902528.1"/>
    </source>
</evidence>
<feature type="transmembrane region" description="Helical" evidence="7">
    <location>
        <begin position="675"/>
        <end position="700"/>
    </location>
</feature>
<evidence type="ECO:0000313" key="10">
    <source>
        <dbReference type="Proteomes" id="UP001583186"/>
    </source>
</evidence>
<feature type="transmembrane region" description="Helical" evidence="7">
    <location>
        <begin position="431"/>
        <end position="452"/>
    </location>
</feature>
<evidence type="ECO:0000256" key="4">
    <source>
        <dbReference type="ARBA" id="ARBA00022989"/>
    </source>
</evidence>
<feature type="compositionally biased region" description="Low complexity" evidence="6">
    <location>
        <begin position="380"/>
        <end position="389"/>
    </location>
</feature>
<comment type="subcellular location">
    <subcellularLocation>
        <location evidence="1">Membrane</location>
        <topology evidence="1">Multi-pass membrane protein</topology>
    </subcellularLocation>
</comment>
<evidence type="ECO:0000256" key="3">
    <source>
        <dbReference type="ARBA" id="ARBA00022692"/>
    </source>
</evidence>
<feature type="transmembrane region" description="Helical" evidence="7">
    <location>
        <begin position="759"/>
        <end position="778"/>
    </location>
</feature>
<feature type="domain" description="Amino acid transporter transmembrane" evidence="8">
    <location>
        <begin position="399"/>
        <end position="815"/>
    </location>
</feature>
<protein>
    <recommendedName>
        <fullName evidence="8">Amino acid transporter transmembrane domain-containing protein</fullName>
    </recommendedName>
</protein>
<feature type="compositionally biased region" description="Low complexity" evidence="6">
    <location>
        <begin position="151"/>
        <end position="184"/>
    </location>
</feature>